<dbReference type="STRING" id="796925.A0A137PA73"/>
<dbReference type="InterPro" id="IPR029149">
    <property type="entry name" value="Creatin/AminoP/Spt16_N"/>
</dbReference>
<dbReference type="InterPro" id="IPR007865">
    <property type="entry name" value="Aminopep_P_N"/>
</dbReference>
<keyword evidence="8" id="KW-1185">Reference proteome</keyword>
<dbReference type="OrthoDB" id="4215474at2759"/>
<organism evidence="7 8">
    <name type="scientific">Conidiobolus coronatus (strain ATCC 28846 / CBS 209.66 / NRRL 28638)</name>
    <name type="common">Delacroixia coronata</name>
    <dbReference type="NCBI Taxonomy" id="796925"/>
    <lineage>
        <taxon>Eukaryota</taxon>
        <taxon>Fungi</taxon>
        <taxon>Fungi incertae sedis</taxon>
        <taxon>Zoopagomycota</taxon>
        <taxon>Entomophthoromycotina</taxon>
        <taxon>Entomophthoromycetes</taxon>
        <taxon>Entomophthorales</taxon>
        <taxon>Ancylistaceae</taxon>
        <taxon>Conidiobolus</taxon>
    </lineage>
</organism>
<evidence type="ECO:0000256" key="4">
    <source>
        <dbReference type="ARBA" id="ARBA00022801"/>
    </source>
</evidence>
<evidence type="ECO:0000313" key="8">
    <source>
        <dbReference type="Proteomes" id="UP000070444"/>
    </source>
</evidence>
<dbReference type="InterPro" id="IPR052433">
    <property type="entry name" value="X-Pro_dipept-like"/>
</dbReference>
<proteinExistence type="inferred from homology"/>
<name>A0A137PA73_CONC2</name>
<dbReference type="GO" id="GO:0016485">
    <property type="term" value="P:protein processing"/>
    <property type="evidence" value="ECO:0007669"/>
    <property type="project" value="EnsemblFungi"/>
</dbReference>
<dbReference type="InterPro" id="IPR036005">
    <property type="entry name" value="Creatinase/aminopeptidase-like"/>
</dbReference>
<dbReference type="SMART" id="SM01011">
    <property type="entry name" value="AMP_N"/>
    <property type="match status" value="1"/>
</dbReference>
<dbReference type="Pfam" id="PF05195">
    <property type="entry name" value="AMP_N"/>
    <property type="match status" value="1"/>
</dbReference>
<gene>
    <name evidence="7" type="ORF">CONCODRAFT_16567</name>
</gene>
<dbReference type="PANTHER" id="PTHR43226">
    <property type="entry name" value="XAA-PRO AMINOPEPTIDASE 3"/>
    <property type="match status" value="1"/>
</dbReference>
<evidence type="ECO:0000256" key="2">
    <source>
        <dbReference type="ARBA" id="ARBA00008766"/>
    </source>
</evidence>
<keyword evidence="4" id="KW-0378">Hydrolase</keyword>
<keyword evidence="5" id="KW-0464">Manganese</keyword>
<evidence type="ECO:0000259" key="6">
    <source>
        <dbReference type="SMART" id="SM01011"/>
    </source>
</evidence>
<dbReference type="AlphaFoldDB" id="A0A137PA73"/>
<protein>
    <recommendedName>
        <fullName evidence="6">Aminopeptidase P N-terminal domain-containing protein</fullName>
    </recommendedName>
</protein>
<sequence>MSFKRVLNLKSIVNVNNTSRNALKRAPLQNRLKLYYSTTPATPDVAVEAPKDIKVSLDVNIGQPHYLTHPHLIQPNEITVGIPNLEYQLRRQKLVSSLPKGSAVVCIGNNLQFKDHNIFHQFHQNPNLLYLTGFNQPDGAMILEPDSSNHKGYKMTLLVSPKDPKVELWEGAKCGLENAVNIFEADEAINIKEFTSTIKNTFKEYDTVFLDLPHDVIMHSKEHSLQNMIFNEKWQSKVKKLKPLLDDLRVVKSKYESDLIRTAGKIAGRSFVSTMRFTADRMRLNPTEPVKNRLTEHDVANHFEYNCRLQGSQGNSFVPVVAGGNHALSLHYVANDALINNGDMIMMDAGAFYHGYGSDVTRSWPINGKFTEPQRNLYQAVLNVQKKCIKMCTVKEDISLNEILLRSLDLMLEELHKIGIHCSYKTLQNQLYPHHISHYLGLGIHDTPSVSRTRKLVPGMVVTIEPGIYIPYDNQFPKEYQGIGIRIEDDVLVTDLDEPIVLSVEAPKEIADIEYVCSQDTDLHLNL</sequence>
<feature type="domain" description="Aminopeptidase P N-terminal" evidence="6">
    <location>
        <begin position="82"/>
        <end position="218"/>
    </location>
</feature>
<dbReference type="Gene3D" id="3.90.230.10">
    <property type="entry name" value="Creatinase/methionine aminopeptidase superfamily"/>
    <property type="match status" value="1"/>
</dbReference>
<dbReference type="Gene3D" id="3.40.350.10">
    <property type="entry name" value="Creatinase/prolidase N-terminal domain"/>
    <property type="match status" value="1"/>
</dbReference>
<dbReference type="Pfam" id="PF00557">
    <property type="entry name" value="Peptidase_M24"/>
    <property type="match status" value="1"/>
</dbReference>
<comment type="similarity">
    <text evidence="2">Belongs to the peptidase M24B family.</text>
</comment>
<dbReference type="SUPFAM" id="SSF53092">
    <property type="entry name" value="Creatinase/prolidase N-terminal domain"/>
    <property type="match status" value="1"/>
</dbReference>
<dbReference type="GO" id="GO:0030145">
    <property type="term" value="F:manganese ion binding"/>
    <property type="evidence" value="ECO:0007669"/>
    <property type="project" value="InterPro"/>
</dbReference>
<accession>A0A137PA73</accession>
<dbReference type="PANTHER" id="PTHR43226:SF4">
    <property type="entry name" value="XAA-PRO AMINOPEPTIDASE 3"/>
    <property type="match status" value="1"/>
</dbReference>
<dbReference type="GO" id="GO:0070006">
    <property type="term" value="F:metalloaminopeptidase activity"/>
    <property type="evidence" value="ECO:0007669"/>
    <property type="project" value="InterPro"/>
</dbReference>
<dbReference type="SUPFAM" id="SSF55920">
    <property type="entry name" value="Creatinase/aminopeptidase"/>
    <property type="match status" value="1"/>
</dbReference>
<comment type="cofactor">
    <cofactor evidence="1">
        <name>Mn(2+)</name>
        <dbReference type="ChEBI" id="CHEBI:29035"/>
    </cofactor>
</comment>
<evidence type="ECO:0000256" key="1">
    <source>
        <dbReference type="ARBA" id="ARBA00001936"/>
    </source>
</evidence>
<dbReference type="EMBL" id="KQ964464">
    <property type="protein sequence ID" value="KXN71908.1"/>
    <property type="molecule type" value="Genomic_DNA"/>
</dbReference>
<keyword evidence="3" id="KW-0479">Metal-binding</keyword>
<dbReference type="InterPro" id="IPR000994">
    <property type="entry name" value="Pept_M24"/>
</dbReference>
<dbReference type="Proteomes" id="UP000070444">
    <property type="component" value="Unassembled WGS sequence"/>
</dbReference>
<evidence type="ECO:0000256" key="5">
    <source>
        <dbReference type="ARBA" id="ARBA00023211"/>
    </source>
</evidence>
<evidence type="ECO:0000313" key="7">
    <source>
        <dbReference type="EMBL" id="KXN71908.1"/>
    </source>
</evidence>
<evidence type="ECO:0000256" key="3">
    <source>
        <dbReference type="ARBA" id="ARBA00022723"/>
    </source>
</evidence>
<dbReference type="GO" id="GO:0005634">
    <property type="term" value="C:nucleus"/>
    <property type="evidence" value="ECO:0007669"/>
    <property type="project" value="EnsemblFungi"/>
</dbReference>
<reference evidence="7 8" key="1">
    <citation type="journal article" date="2015" name="Genome Biol. Evol.">
        <title>Phylogenomic analyses indicate that early fungi evolved digesting cell walls of algal ancestors of land plants.</title>
        <authorList>
            <person name="Chang Y."/>
            <person name="Wang S."/>
            <person name="Sekimoto S."/>
            <person name="Aerts A.L."/>
            <person name="Choi C."/>
            <person name="Clum A."/>
            <person name="LaButti K.M."/>
            <person name="Lindquist E.A."/>
            <person name="Yee Ngan C."/>
            <person name="Ohm R.A."/>
            <person name="Salamov A.A."/>
            <person name="Grigoriev I.V."/>
            <person name="Spatafora J.W."/>
            <person name="Berbee M.L."/>
        </authorList>
    </citation>
    <scope>NUCLEOTIDE SEQUENCE [LARGE SCALE GENOMIC DNA]</scope>
    <source>
        <strain evidence="7 8">NRRL 28638</strain>
    </source>
</reference>
<dbReference type="GO" id="GO:0005739">
    <property type="term" value="C:mitochondrion"/>
    <property type="evidence" value="ECO:0007669"/>
    <property type="project" value="EnsemblFungi"/>
</dbReference>
<dbReference type="GO" id="GO:0050821">
    <property type="term" value="P:protein stabilization"/>
    <property type="evidence" value="ECO:0007669"/>
    <property type="project" value="EnsemblFungi"/>
</dbReference>
<dbReference type="OMA" id="DSYFWYL"/>